<keyword evidence="1" id="KW-0521">NADP</keyword>
<comment type="caution">
    <text evidence="3">The sequence shown here is derived from an EMBL/GenBank/DDBJ whole genome shotgun (WGS) entry which is preliminary data.</text>
</comment>
<keyword evidence="4" id="KW-1185">Reference proteome</keyword>
<dbReference type="InterPro" id="IPR051603">
    <property type="entry name" value="Zinc-ADH_QOR/CCCR"/>
</dbReference>
<dbReference type="InterPro" id="IPR020843">
    <property type="entry name" value="ER"/>
</dbReference>
<gene>
    <name evidence="3" type="primary">ccrA2_2</name>
    <name evidence="3" type="ORF">RHODGE_RHODGE_03172</name>
</gene>
<dbReference type="Proteomes" id="UP000289200">
    <property type="component" value="Unassembled WGS sequence"/>
</dbReference>
<dbReference type="EMBL" id="UWOC01000159">
    <property type="protein sequence ID" value="VCU09488.1"/>
    <property type="molecule type" value="Genomic_DNA"/>
</dbReference>
<protein>
    <submittedName>
        <fullName evidence="3">Crotonyl-CoA reductase</fullName>
    </submittedName>
</protein>
<dbReference type="SUPFAM" id="SSF51735">
    <property type="entry name" value="NAD(P)-binding Rossmann-fold domains"/>
    <property type="match status" value="1"/>
</dbReference>
<organism evidence="3 4">
    <name type="scientific">Rhodoplanes serenus</name>
    <dbReference type="NCBI Taxonomy" id="200615"/>
    <lineage>
        <taxon>Bacteria</taxon>
        <taxon>Pseudomonadati</taxon>
        <taxon>Pseudomonadota</taxon>
        <taxon>Alphaproteobacteria</taxon>
        <taxon>Hyphomicrobiales</taxon>
        <taxon>Nitrobacteraceae</taxon>
        <taxon>Rhodoplanes</taxon>
    </lineage>
</organism>
<dbReference type="Pfam" id="PF00107">
    <property type="entry name" value="ADH_zinc_N"/>
    <property type="match status" value="1"/>
</dbReference>
<dbReference type="PANTHER" id="PTHR44154:SF1">
    <property type="entry name" value="QUINONE OXIDOREDUCTASE"/>
    <property type="match status" value="1"/>
</dbReference>
<feature type="domain" description="Enoyl reductase (ER)" evidence="2">
    <location>
        <begin position="10"/>
        <end position="332"/>
    </location>
</feature>
<evidence type="ECO:0000313" key="3">
    <source>
        <dbReference type="EMBL" id="VCU09488.1"/>
    </source>
</evidence>
<dbReference type="SMART" id="SM00829">
    <property type="entry name" value="PKS_ER"/>
    <property type="match status" value="1"/>
</dbReference>
<evidence type="ECO:0000313" key="4">
    <source>
        <dbReference type="Proteomes" id="UP000289200"/>
    </source>
</evidence>
<dbReference type="PANTHER" id="PTHR44154">
    <property type="entry name" value="QUINONE OXIDOREDUCTASE"/>
    <property type="match status" value="1"/>
</dbReference>
<reference evidence="4" key="1">
    <citation type="submission" date="2018-10" db="EMBL/GenBank/DDBJ databases">
        <authorList>
            <person name="Peiro R."/>
            <person name="Begona"/>
            <person name="Cbmso G."/>
            <person name="Lopez M."/>
            <person name="Gonzalez S."/>
            <person name="Sacristan E."/>
            <person name="Castillo E."/>
        </authorList>
    </citation>
    <scope>NUCLEOTIDE SEQUENCE [LARGE SCALE GENOMIC DNA]</scope>
</reference>
<sequence>MRALVLRRHGSLDDLDYVTDHPRPAVTAGHVVIRVRASSFNYHDVFTVRGMPGIKVPLPVVIGLDMAGEIAEIGPGVTGWSVGDRVLVNPVNRKLGLMGEMLDGGMAEYCRVAADQLVAMPAGVTFEQAAALPVAYGTAHRMLITHDTVKAGERVLILGASGGVGTGCVILAKMLGAEVIACASSDAKLKRLQEMGADEAIDYTKVDFSKWAIERYGKPQRRTYEGGVDVVINFTGGDTWAPSLKCVKRGGKILVCGATAGHDPKEDLRYIWSFELKIIGSNSFYDDNLAALMELIAQKKLAPVIDTVLPLDEAREGLRLIQDREVIGKVVVTP</sequence>
<dbReference type="SUPFAM" id="SSF50129">
    <property type="entry name" value="GroES-like"/>
    <property type="match status" value="1"/>
</dbReference>
<dbReference type="AlphaFoldDB" id="A0A447CW07"/>
<proteinExistence type="predicted"/>
<dbReference type="InterPro" id="IPR011032">
    <property type="entry name" value="GroES-like_sf"/>
</dbReference>
<dbReference type="InterPro" id="IPR036291">
    <property type="entry name" value="NAD(P)-bd_dom_sf"/>
</dbReference>
<dbReference type="RefSeq" id="WP_207211521.1">
    <property type="nucleotide sequence ID" value="NZ_UWOC01000159.1"/>
</dbReference>
<name>A0A447CW07_9BRAD</name>
<dbReference type="Pfam" id="PF08240">
    <property type="entry name" value="ADH_N"/>
    <property type="match status" value="1"/>
</dbReference>
<dbReference type="InterPro" id="IPR013154">
    <property type="entry name" value="ADH-like_N"/>
</dbReference>
<dbReference type="Gene3D" id="3.90.180.10">
    <property type="entry name" value="Medium-chain alcohol dehydrogenases, catalytic domain"/>
    <property type="match status" value="1"/>
</dbReference>
<dbReference type="GO" id="GO:0016491">
    <property type="term" value="F:oxidoreductase activity"/>
    <property type="evidence" value="ECO:0007669"/>
    <property type="project" value="InterPro"/>
</dbReference>
<evidence type="ECO:0000256" key="1">
    <source>
        <dbReference type="ARBA" id="ARBA00022857"/>
    </source>
</evidence>
<dbReference type="InterPro" id="IPR013149">
    <property type="entry name" value="ADH-like_C"/>
</dbReference>
<evidence type="ECO:0000259" key="2">
    <source>
        <dbReference type="SMART" id="SM00829"/>
    </source>
</evidence>
<accession>A0A447CW07</accession>